<dbReference type="PROSITE" id="PS50851">
    <property type="entry name" value="CHEW"/>
    <property type="match status" value="1"/>
</dbReference>
<dbReference type="SUPFAM" id="SSF50341">
    <property type="entry name" value="CheW-like"/>
    <property type="match status" value="1"/>
</dbReference>
<name>A0A2S4HFH4_9GAMM</name>
<dbReference type="GO" id="GO:0006935">
    <property type="term" value="P:chemotaxis"/>
    <property type="evidence" value="ECO:0007669"/>
    <property type="project" value="InterPro"/>
</dbReference>
<proteinExistence type="predicted"/>
<evidence type="ECO:0000259" key="1">
    <source>
        <dbReference type="PROSITE" id="PS50851"/>
    </source>
</evidence>
<sequence length="179" mass="20007">MSSAMPFDYLQNLAARFQAGFSALPSARDNHVITWSGIGFRIGEQYCVTAMDDIAEVLTEPAATRLPGVKAWVRGVANVRGRLLPLVDLTAFLGVRAGLDQRQRRVLVIEKGDIYLGLIVDDVYGMQHFDAETYRLESSLQSDSFAKYVQGSYQHGQRQWAVFRPAQLIEDNNFYTVAA</sequence>
<dbReference type="Gene3D" id="2.40.50.180">
    <property type="entry name" value="CheA-289, Domain 4"/>
    <property type="match status" value="1"/>
</dbReference>
<dbReference type="RefSeq" id="WP_103684528.1">
    <property type="nucleotide sequence ID" value="NZ_PQGG01000026.1"/>
</dbReference>
<dbReference type="SMART" id="SM00260">
    <property type="entry name" value="CheW"/>
    <property type="match status" value="1"/>
</dbReference>
<dbReference type="Pfam" id="PF01584">
    <property type="entry name" value="CheW"/>
    <property type="match status" value="1"/>
</dbReference>
<dbReference type="AlphaFoldDB" id="A0A2S4HFH4"/>
<feature type="domain" description="CheW-like" evidence="1">
    <location>
        <begin position="34"/>
        <end position="174"/>
    </location>
</feature>
<evidence type="ECO:0000313" key="3">
    <source>
        <dbReference type="Proteomes" id="UP000237222"/>
    </source>
</evidence>
<dbReference type="OrthoDB" id="5298045at2"/>
<evidence type="ECO:0000313" key="2">
    <source>
        <dbReference type="EMBL" id="POP52710.1"/>
    </source>
</evidence>
<dbReference type="InterPro" id="IPR002545">
    <property type="entry name" value="CheW-lke_dom"/>
</dbReference>
<dbReference type="PANTHER" id="PTHR22617">
    <property type="entry name" value="CHEMOTAXIS SENSOR HISTIDINE KINASE-RELATED"/>
    <property type="match status" value="1"/>
</dbReference>
<organism evidence="2 3">
    <name type="scientific">Zhongshania marina</name>
    <dbReference type="NCBI Taxonomy" id="2304603"/>
    <lineage>
        <taxon>Bacteria</taxon>
        <taxon>Pseudomonadati</taxon>
        <taxon>Pseudomonadota</taxon>
        <taxon>Gammaproteobacteria</taxon>
        <taxon>Cellvibrionales</taxon>
        <taxon>Spongiibacteraceae</taxon>
        <taxon>Zhongshania</taxon>
    </lineage>
</organism>
<dbReference type="Gene3D" id="2.30.30.40">
    <property type="entry name" value="SH3 Domains"/>
    <property type="match status" value="1"/>
</dbReference>
<gene>
    <name evidence="2" type="ORF">C0068_10920</name>
</gene>
<dbReference type="InterPro" id="IPR039315">
    <property type="entry name" value="CheW"/>
</dbReference>
<dbReference type="Proteomes" id="UP000237222">
    <property type="component" value="Unassembled WGS sequence"/>
</dbReference>
<accession>A0A2S4HFH4</accession>
<dbReference type="EMBL" id="PQGG01000026">
    <property type="protein sequence ID" value="POP52710.1"/>
    <property type="molecule type" value="Genomic_DNA"/>
</dbReference>
<protein>
    <submittedName>
        <fullName evidence="2">Chemotaxis protein CheW</fullName>
    </submittedName>
</protein>
<dbReference type="InterPro" id="IPR036061">
    <property type="entry name" value="CheW-like_dom_sf"/>
</dbReference>
<dbReference type="GO" id="GO:0005829">
    <property type="term" value="C:cytosol"/>
    <property type="evidence" value="ECO:0007669"/>
    <property type="project" value="TreeGrafter"/>
</dbReference>
<comment type="caution">
    <text evidence="2">The sequence shown here is derived from an EMBL/GenBank/DDBJ whole genome shotgun (WGS) entry which is preliminary data.</text>
</comment>
<reference evidence="2 3" key="1">
    <citation type="submission" date="2018-01" db="EMBL/GenBank/DDBJ databases">
        <authorList>
            <person name="Yu X.-D."/>
        </authorList>
    </citation>
    <scope>NUCLEOTIDE SEQUENCE [LARGE SCALE GENOMIC DNA]</scope>
    <source>
        <strain evidence="2 3">ZX-21</strain>
    </source>
</reference>
<dbReference type="PANTHER" id="PTHR22617:SF43">
    <property type="entry name" value="PROTEIN PILI"/>
    <property type="match status" value="1"/>
</dbReference>
<dbReference type="GO" id="GO:0007165">
    <property type="term" value="P:signal transduction"/>
    <property type="evidence" value="ECO:0007669"/>
    <property type="project" value="InterPro"/>
</dbReference>